<feature type="region of interest" description="Disordered" evidence="1">
    <location>
        <begin position="45"/>
        <end position="116"/>
    </location>
</feature>
<keyword evidence="4" id="KW-1185">Reference proteome</keyword>
<feature type="signal peptide" evidence="2">
    <location>
        <begin position="1"/>
        <end position="16"/>
    </location>
</feature>
<feature type="non-terminal residue" evidence="3">
    <location>
        <position position="116"/>
    </location>
</feature>
<proteinExistence type="predicted"/>
<evidence type="ECO:0000256" key="2">
    <source>
        <dbReference type="SAM" id="SignalP"/>
    </source>
</evidence>
<name>A0AA40AAQ2_9PEZI</name>
<comment type="caution">
    <text evidence="3">The sequence shown here is derived from an EMBL/GenBank/DDBJ whole genome shotgun (WGS) entry which is preliminary data.</text>
</comment>
<dbReference type="RefSeq" id="XP_060293734.1">
    <property type="nucleotide sequence ID" value="XM_060442175.1"/>
</dbReference>
<sequence>MSHVMPCCWWMRWCLGLLPRRAERGECRRGGAEYIIKTIEKRRGVAASGPHCSRNQATERPCKAGAPPSEPGETQRTQAPAPRKQNECTTEKKETGGQRQGKMRTRCNAIIPPRQM</sequence>
<organism evidence="3 4">
    <name type="scientific">Lasiosphaeria miniovina</name>
    <dbReference type="NCBI Taxonomy" id="1954250"/>
    <lineage>
        <taxon>Eukaryota</taxon>
        <taxon>Fungi</taxon>
        <taxon>Dikarya</taxon>
        <taxon>Ascomycota</taxon>
        <taxon>Pezizomycotina</taxon>
        <taxon>Sordariomycetes</taxon>
        <taxon>Sordariomycetidae</taxon>
        <taxon>Sordariales</taxon>
        <taxon>Lasiosphaeriaceae</taxon>
        <taxon>Lasiosphaeria</taxon>
    </lineage>
</organism>
<dbReference type="Proteomes" id="UP001172101">
    <property type="component" value="Unassembled WGS sequence"/>
</dbReference>
<protein>
    <recommendedName>
        <fullName evidence="5">Secreted protein</fullName>
    </recommendedName>
</protein>
<reference evidence="3" key="1">
    <citation type="submission" date="2023-06" db="EMBL/GenBank/DDBJ databases">
        <title>Genome-scale phylogeny and comparative genomics of the fungal order Sordariales.</title>
        <authorList>
            <consortium name="Lawrence Berkeley National Laboratory"/>
            <person name="Hensen N."/>
            <person name="Bonometti L."/>
            <person name="Westerberg I."/>
            <person name="Brannstrom I.O."/>
            <person name="Guillou S."/>
            <person name="Cros-Aarteil S."/>
            <person name="Calhoun S."/>
            <person name="Haridas S."/>
            <person name="Kuo A."/>
            <person name="Mondo S."/>
            <person name="Pangilinan J."/>
            <person name="Riley R."/>
            <person name="LaButti K."/>
            <person name="Andreopoulos B."/>
            <person name="Lipzen A."/>
            <person name="Chen C."/>
            <person name="Yanf M."/>
            <person name="Daum C."/>
            <person name="Ng V."/>
            <person name="Clum A."/>
            <person name="Steindorff A."/>
            <person name="Ohm R."/>
            <person name="Martin F."/>
            <person name="Silar P."/>
            <person name="Natvig D."/>
            <person name="Lalanne C."/>
            <person name="Gautier V."/>
            <person name="Ament-velasquez S.L."/>
            <person name="Kruys A."/>
            <person name="Hutchinson M.I."/>
            <person name="Powell A.J."/>
            <person name="Barry K."/>
            <person name="Miller A.N."/>
            <person name="Grigoriev I.V."/>
            <person name="Debuchy R."/>
            <person name="Gladieux P."/>
            <person name="Thoren M.H."/>
            <person name="Johannesson H."/>
        </authorList>
    </citation>
    <scope>NUCLEOTIDE SEQUENCE</scope>
    <source>
        <strain evidence="3">SMH2392-1A</strain>
    </source>
</reference>
<feature type="chain" id="PRO_5041223469" description="Secreted protein" evidence="2">
    <location>
        <begin position="17"/>
        <end position="116"/>
    </location>
</feature>
<evidence type="ECO:0008006" key="5">
    <source>
        <dbReference type="Google" id="ProtNLM"/>
    </source>
</evidence>
<dbReference type="EMBL" id="JAUIRO010000005">
    <property type="protein sequence ID" value="KAK0712411.1"/>
    <property type="molecule type" value="Genomic_DNA"/>
</dbReference>
<dbReference type="GeneID" id="85325445"/>
<feature type="compositionally biased region" description="Basic and acidic residues" evidence="1">
    <location>
        <begin position="84"/>
        <end position="96"/>
    </location>
</feature>
<evidence type="ECO:0000313" key="3">
    <source>
        <dbReference type="EMBL" id="KAK0712411.1"/>
    </source>
</evidence>
<dbReference type="AlphaFoldDB" id="A0AA40AAQ2"/>
<keyword evidence="2" id="KW-0732">Signal</keyword>
<evidence type="ECO:0000256" key="1">
    <source>
        <dbReference type="SAM" id="MobiDB-lite"/>
    </source>
</evidence>
<evidence type="ECO:0000313" key="4">
    <source>
        <dbReference type="Proteomes" id="UP001172101"/>
    </source>
</evidence>
<accession>A0AA40AAQ2</accession>
<gene>
    <name evidence="3" type="ORF">B0T26DRAFT_714241</name>
</gene>